<dbReference type="AlphaFoldDB" id="A0A073KBX8"/>
<dbReference type="Proteomes" id="UP000027778">
    <property type="component" value="Unassembled WGS sequence"/>
</dbReference>
<evidence type="ECO:0000313" key="2">
    <source>
        <dbReference type="Proteomes" id="UP000027778"/>
    </source>
</evidence>
<keyword evidence="2" id="KW-1185">Reference proteome</keyword>
<reference evidence="1 2" key="1">
    <citation type="submission" date="2014-06" db="EMBL/GenBank/DDBJ databases">
        <title>Draft genome sequence of Bacillus gaemokensis JCM 15801 (MCCC 1A00707).</title>
        <authorList>
            <person name="Lai Q."/>
            <person name="Liu Y."/>
            <person name="Shao Z."/>
        </authorList>
    </citation>
    <scope>NUCLEOTIDE SEQUENCE [LARGE SCALE GENOMIC DNA]</scope>
    <source>
        <strain evidence="1 2">JCM 15801</strain>
    </source>
</reference>
<dbReference type="STRING" id="574375.AZF08_19995"/>
<evidence type="ECO:0000313" key="1">
    <source>
        <dbReference type="EMBL" id="KEK23922.1"/>
    </source>
</evidence>
<accession>A0A073KBX8</accession>
<name>A0A073KBX8_9BACI</name>
<gene>
    <name evidence="1" type="ORF">BAGA_05730</name>
</gene>
<proteinExistence type="predicted"/>
<organism evidence="1 2">
    <name type="scientific">Bacillus gaemokensis</name>
    <dbReference type="NCBI Taxonomy" id="574375"/>
    <lineage>
        <taxon>Bacteria</taxon>
        <taxon>Bacillati</taxon>
        <taxon>Bacillota</taxon>
        <taxon>Bacilli</taxon>
        <taxon>Bacillales</taxon>
        <taxon>Bacillaceae</taxon>
        <taxon>Bacillus</taxon>
        <taxon>Bacillus cereus group</taxon>
    </lineage>
</organism>
<dbReference type="RefSeq" id="WP_033675017.1">
    <property type="nucleotide sequence ID" value="NZ_JOTM01000011.1"/>
</dbReference>
<sequence length="93" mass="10374">MKVAICEAKSNYTIEAGDLIIAKHIKGHILNYLVIKERDELMPKYRLLNVDSSFIMATFSSGRTSDVVTYVTKSLKCEILSVIPASKLQLGLK</sequence>
<dbReference type="EMBL" id="JOTM01000011">
    <property type="protein sequence ID" value="KEK23922.1"/>
    <property type="molecule type" value="Genomic_DNA"/>
</dbReference>
<comment type="caution">
    <text evidence="1">The sequence shown here is derived from an EMBL/GenBank/DDBJ whole genome shotgun (WGS) entry which is preliminary data.</text>
</comment>
<protein>
    <submittedName>
        <fullName evidence="1">Uncharacterized protein</fullName>
    </submittedName>
</protein>